<dbReference type="GO" id="GO:0016020">
    <property type="term" value="C:membrane"/>
    <property type="evidence" value="ECO:0007669"/>
    <property type="project" value="UniProtKB-SubCell"/>
</dbReference>
<protein>
    <submittedName>
        <fullName evidence="8">Major facilitator superfamily domain-containing protein</fullName>
    </submittedName>
</protein>
<dbReference type="Pfam" id="PF07690">
    <property type="entry name" value="MFS_1"/>
    <property type="match status" value="1"/>
</dbReference>
<dbReference type="PANTHER" id="PTHR43791">
    <property type="entry name" value="PERMEASE-RELATED"/>
    <property type="match status" value="1"/>
</dbReference>
<gene>
    <name evidence="8" type="ORF">BDV29DRAFT_53929</name>
</gene>
<evidence type="ECO:0000256" key="5">
    <source>
        <dbReference type="ARBA" id="ARBA00023136"/>
    </source>
</evidence>
<dbReference type="PROSITE" id="PS50850">
    <property type="entry name" value="MFS"/>
    <property type="match status" value="1"/>
</dbReference>
<dbReference type="OrthoDB" id="2985014at2759"/>
<evidence type="ECO:0000256" key="2">
    <source>
        <dbReference type="ARBA" id="ARBA00022448"/>
    </source>
</evidence>
<evidence type="ECO:0000313" key="8">
    <source>
        <dbReference type="EMBL" id="KAB8079437.1"/>
    </source>
</evidence>
<evidence type="ECO:0000259" key="7">
    <source>
        <dbReference type="PROSITE" id="PS50850"/>
    </source>
</evidence>
<evidence type="ECO:0000256" key="4">
    <source>
        <dbReference type="ARBA" id="ARBA00022989"/>
    </source>
</evidence>
<dbReference type="InterPro" id="IPR036259">
    <property type="entry name" value="MFS_trans_sf"/>
</dbReference>
<dbReference type="EMBL" id="ML732150">
    <property type="protein sequence ID" value="KAB8079437.1"/>
    <property type="molecule type" value="Genomic_DNA"/>
</dbReference>
<comment type="subcellular location">
    <subcellularLocation>
        <location evidence="1">Membrane</location>
        <topology evidence="1">Multi-pass membrane protein</topology>
    </subcellularLocation>
</comment>
<feature type="domain" description="Major facilitator superfamily (MFS) profile" evidence="7">
    <location>
        <begin position="1"/>
        <end position="209"/>
    </location>
</feature>
<dbReference type="SUPFAM" id="SSF103473">
    <property type="entry name" value="MFS general substrate transporter"/>
    <property type="match status" value="1"/>
</dbReference>
<dbReference type="PANTHER" id="PTHR43791:SF21">
    <property type="entry name" value="MAJOR FACILITATOR SUPERFAMILY (MFS) PROFILE DOMAIN-CONTAINING PROTEIN"/>
    <property type="match status" value="1"/>
</dbReference>
<feature type="transmembrane region" description="Helical" evidence="6">
    <location>
        <begin position="149"/>
        <end position="169"/>
    </location>
</feature>
<keyword evidence="4 6" id="KW-1133">Transmembrane helix</keyword>
<proteinExistence type="predicted"/>
<keyword evidence="3 6" id="KW-0812">Transmembrane</keyword>
<organism evidence="8 9">
    <name type="scientific">Aspergillus leporis</name>
    <dbReference type="NCBI Taxonomy" id="41062"/>
    <lineage>
        <taxon>Eukaryota</taxon>
        <taxon>Fungi</taxon>
        <taxon>Dikarya</taxon>
        <taxon>Ascomycota</taxon>
        <taxon>Pezizomycotina</taxon>
        <taxon>Eurotiomycetes</taxon>
        <taxon>Eurotiomycetidae</taxon>
        <taxon>Eurotiales</taxon>
        <taxon>Aspergillaceae</taxon>
        <taxon>Aspergillus</taxon>
        <taxon>Aspergillus subgen. Circumdati</taxon>
    </lineage>
</organism>
<keyword evidence="2" id="KW-0813">Transport</keyword>
<keyword evidence="5 6" id="KW-0472">Membrane</keyword>
<name>A0A5N5XH09_9EURO</name>
<feature type="transmembrane region" description="Helical" evidence="6">
    <location>
        <begin position="81"/>
        <end position="104"/>
    </location>
</feature>
<feature type="transmembrane region" description="Helical" evidence="6">
    <location>
        <begin position="30"/>
        <end position="49"/>
    </location>
</feature>
<evidence type="ECO:0000256" key="3">
    <source>
        <dbReference type="ARBA" id="ARBA00022692"/>
    </source>
</evidence>
<reference evidence="8 9" key="1">
    <citation type="submission" date="2019-04" db="EMBL/GenBank/DDBJ databases">
        <title>Friends and foes A comparative genomics study of 23 Aspergillus species from section Flavi.</title>
        <authorList>
            <consortium name="DOE Joint Genome Institute"/>
            <person name="Kjaerbolling I."/>
            <person name="Vesth T."/>
            <person name="Frisvad J.C."/>
            <person name="Nybo J.L."/>
            <person name="Theobald S."/>
            <person name="Kildgaard S."/>
            <person name="Isbrandt T."/>
            <person name="Kuo A."/>
            <person name="Sato A."/>
            <person name="Lyhne E.K."/>
            <person name="Kogle M.E."/>
            <person name="Wiebenga A."/>
            <person name="Kun R.S."/>
            <person name="Lubbers R.J."/>
            <person name="Makela M.R."/>
            <person name="Barry K."/>
            <person name="Chovatia M."/>
            <person name="Clum A."/>
            <person name="Daum C."/>
            <person name="Haridas S."/>
            <person name="He G."/>
            <person name="LaButti K."/>
            <person name="Lipzen A."/>
            <person name="Mondo S."/>
            <person name="Riley R."/>
            <person name="Salamov A."/>
            <person name="Simmons B.A."/>
            <person name="Magnuson J.K."/>
            <person name="Henrissat B."/>
            <person name="Mortensen U.H."/>
            <person name="Larsen T.O."/>
            <person name="Devries R.P."/>
            <person name="Grigoriev I.V."/>
            <person name="Machida M."/>
            <person name="Baker S.E."/>
            <person name="Andersen M.R."/>
        </authorList>
    </citation>
    <scope>NUCLEOTIDE SEQUENCE [LARGE SCALE GENOMIC DNA]</scope>
    <source>
        <strain evidence="8 9">CBS 151.66</strain>
    </source>
</reference>
<evidence type="ECO:0000256" key="1">
    <source>
        <dbReference type="ARBA" id="ARBA00004141"/>
    </source>
</evidence>
<evidence type="ECO:0000313" key="9">
    <source>
        <dbReference type="Proteomes" id="UP000326565"/>
    </source>
</evidence>
<keyword evidence="9" id="KW-1185">Reference proteome</keyword>
<accession>A0A5N5XH09</accession>
<dbReference type="Gene3D" id="1.20.1250.20">
    <property type="entry name" value="MFS general substrate transporter like domains"/>
    <property type="match status" value="1"/>
</dbReference>
<dbReference type="GO" id="GO:0022857">
    <property type="term" value="F:transmembrane transporter activity"/>
    <property type="evidence" value="ECO:0007669"/>
    <property type="project" value="InterPro"/>
</dbReference>
<dbReference type="InterPro" id="IPR020846">
    <property type="entry name" value="MFS_dom"/>
</dbReference>
<dbReference type="AlphaFoldDB" id="A0A5N5XH09"/>
<sequence>MAWIRGNIGNAATQGFAKDIGATSNDVNDAVSLFFVTFVIFRPISAACGRLVGPKYWMPFLMGCWGLLTLSNAFIHGRGQLIAIRLLIGLFEAKFYPSVLFYLSTFYPRFDLATRIGIFYGQYSIAGAFSGAISYGIFHLKGAVHNWHYLFIIEGSLTMFVALLALVLLPKHSGSAWFLTQAERQFAAERMRIDNEKYVLKEYGSSTSN</sequence>
<feature type="transmembrane region" description="Helical" evidence="6">
    <location>
        <begin position="56"/>
        <end position="75"/>
    </location>
</feature>
<dbReference type="InterPro" id="IPR011701">
    <property type="entry name" value="MFS"/>
</dbReference>
<evidence type="ECO:0000256" key="6">
    <source>
        <dbReference type="SAM" id="Phobius"/>
    </source>
</evidence>
<dbReference type="Proteomes" id="UP000326565">
    <property type="component" value="Unassembled WGS sequence"/>
</dbReference>
<feature type="transmembrane region" description="Helical" evidence="6">
    <location>
        <begin position="116"/>
        <end position="137"/>
    </location>
</feature>